<dbReference type="Proteomes" id="UP001529510">
    <property type="component" value="Unassembled WGS sequence"/>
</dbReference>
<comment type="caution">
    <text evidence="2">The sequence shown here is derived from an EMBL/GenBank/DDBJ whole genome shotgun (WGS) entry which is preliminary data.</text>
</comment>
<name>A0ABD0RJE5_CIRMR</name>
<sequence>MTVGQGGGSGVEGPNKPDRKPEGGEDGESADQASEETSTKRVGEETLNPSSTASPGSAPTLSTQISSPPGTQVNPTALSPVLAAPNNQDQHHFLRSSVRPPSKRIRKDASSPALNGHGGAKAKGEWPPRRA</sequence>
<dbReference type="EMBL" id="JAMKFB020000003">
    <property type="protein sequence ID" value="KAL0198046.1"/>
    <property type="molecule type" value="Genomic_DNA"/>
</dbReference>
<evidence type="ECO:0000256" key="1">
    <source>
        <dbReference type="SAM" id="MobiDB-lite"/>
    </source>
</evidence>
<evidence type="ECO:0000313" key="2">
    <source>
        <dbReference type="EMBL" id="KAL0198046.1"/>
    </source>
</evidence>
<feature type="compositionally biased region" description="Basic and acidic residues" evidence="1">
    <location>
        <begin position="122"/>
        <end position="131"/>
    </location>
</feature>
<evidence type="ECO:0000313" key="3">
    <source>
        <dbReference type="Proteomes" id="UP001529510"/>
    </source>
</evidence>
<accession>A0ABD0RJE5</accession>
<protein>
    <submittedName>
        <fullName evidence="2">Uncharacterized protein</fullName>
    </submittedName>
</protein>
<organism evidence="2 3">
    <name type="scientific">Cirrhinus mrigala</name>
    <name type="common">Mrigala</name>
    <dbReference type="NCBI Taxonomy" id="683832"/>
    <lineage>
        <taxon>Eukaryota</taxon>
        <taxon>Metazoa</taxon>
        <taxon>Chordata</taxon>
        <taxon>Craniata</taxon>
        <taxon>Vertebrata</taxon>
        <taxon>Euteleostomi</taxon>
        <taxon>Actinopterygii</taxon>
        <taxon>Neopterygii</taxon>
        <taxon>Teleostei</taxon>
        <taxon>Ostariophysi</taxon>
        <taxon>Cypriniformes</taxon>
        <taxon>Cyprinidae</taxon>
        <taxon>Labeoninae</taxon>
        <taxon>Labeonini</taxon>
        <taxon>Cirrhinus</taxon>
    </lineage>
</organism>
<feature type="compositionally biased region" description="Polar residues" evidence="1">
    <location>
        <begin position="64"/>
        <end position="77"/>
    </location>
</feature>
<dbReference type="AlphaFoldDB" id="A0ABD0RJE5"/>
<feature type="region of interest" description="Disordered" evidence="1">
    <location>
        <begin position="1"/>
        <end position="131"/>
    </location>
</feature>
<reference evidence="2 3" key="1">
    <citation type="submission" date="2024-05" db="EMBL/GenBank/DDBJ databases">
        <title>Genome sequencing and assembly of Indian major carp, Cirrhinus mrigala (Hamilton, 1822).</title>
        <authorList>
            <person name="Mohindra V."/>
            <person name="Chowdhury L.M."/>
            <person name="Lal K."/>
            <person name="Jena J.K."/>
        </authorList>
    </citation>
    <scope>NUCLEOTIDE SEQUENCE [LARGE SCALE GENOMIC DNA]</scope>
    <source>
        <strain evidence="2">CM1030</strain>
        <tissue evidence="2">Blood</tissue>
    </source>
</reference>
<keyword evidence="3" id="KW-1185">Reference proteome</keyword>
<proteinExistence type="predicted"/>
<feature type="non-terminal residue" evidence="2">
    <location>
        <position position="131"/>
    </location>
</feature>
<feature type="compositionally biased region" description="Low complexity" evidence="1">
    <location>
        <begin position="49"/>
        <end position="63"/>
    </location>
</feature>
<feature type="compositionally biased region" description="Gly residues" evidence="1">
    <location>
        <begin position="1"/>
        <end position="11"/>
    </location>
</feature>
<gene>
    <name evidence="2" type="ORF">M9458_006586</name>
</gene>